<dbReference type="InterPro" id="IPR027806">
    <property type="entry name" value="HARBI1_dom"/>
</dbReference>
<dbReference type="AlphaFoldDB" id="A0A6P6FQS2"/>
<dbReference type="RefSeq" id="XP_015868233.1">
    <property type="nucleotide sequence ID" value="XM_016012747.2"/>
</dbReference>
<proteinExistence type="inferred from homology"/>
<dbReference type="Pfam" id="PF13359">
    <property type="entry name" value="DDE_Tnp_4"/>
    <property type="match status" value="1"/>
</dbReference>
<evidence type="ECO:0000256" key="8">
    <source>
        <dbReference type="SAM" id="MobiDB-lite"/>
    </source>
</evidence>
<keyword evidence="7" id="KW-0539">Nucleus</keyword>
<evidence type="ECO:0000259" key="10">
    <source>
        <dbReference type="Pfam" id="PF26138"/>
    </source>
</evidence>
<evidence type="ECO:0000313" key="14">
    <source>
        <dbReference type="RefSeq" id="XP_024924374.1"/>
    </source>
</evidence>
<dbReference type="Proteomes" id="UP001652623">
    <property type="component" value="Chromosome 4"/>
</dbReference>
<comment type="similarity">
    <text evidence="3">Belongs to the HARBI1 family.</text>
</comment>
<evidence type="ECO:0000313" key="11">
    <source>
        <dbReference type="Proteomes" id="UP001652623"/>
    </source>
</evidence>
<evidence type="ECO:0000256" key="7">
    <source>
        <dbReference type="ARBA" id="ARBA00023242"/>
    </source>
</evidence>
<protein>
    <submittedName>
        <fullName evidence="14">Uncharacterized protein LOC107404324</fullName>
    </submittedName>
    <submittedName>
        <fullName evidence="12">uncharacterized protein LOC107405664</fullName>
    </submittedName>
    <submittedName>
        <fullName evidence="13">uncharacterized protein LOC107405675</fullName>
    </submittedName>
</protein>
<evidence type="ECO:0000313" key="13">
    <source>
        <dbReference type="RefSeq" id="XP_015868247.1"/>
    </source>
</evidence>
<comment type="subcellular location">
    <subcellularLocation>
        <location evidence="2">Nucleus</location>
    </subcellularLocation>
</comment>
<dbReference type="GO" id="GO:0005634">
    <property type="term" value="C:nucleus"/>
    <property type="evidence" value="ECO:0007669"/>
    <property type="project" value="UniProtKB-SubCell"/>
</dbReference>
<dbReference type="GO" id="GO:0046872">
    <property type="term" value="F:metal ion binding"/>
    <property type="evidence" value="ECO:0007669"/>
    <property type="project" value="UniProtKB-KW"/>
</dbReference>
<feature type="domain" description="DUF8040" evidence="10">
    <location>
        <begin position="136"/>
        <end position="226"/>
    </location>
</feature>
<evidence type="ECO:0000256" key="6">
    <source>
        <dbReference type="ARBA" id="ARBA00022801"/>
    </source>
</evidence>
<organism evidence="11 14">
    <name type="scientific">Ziziphus jujuba</name>
    <name type="common">Chinese jujube</name>
    <name type="synonym">Ziziphus sativa</name>
    <dbReference type="NCBI Taxonomy" id="326968"/>
    <lineage>
        <taxon>Eukaryota</taxon>
        <taxon>Viridiplantae</taxon>
        <taxon>Streptophyta</taxon>
        <taxon>Embryophyta</taxon>
        <taxon>Tracheophyta</taxon>
        <taxon>Spermatophyta</taxon>
        <taxon>Magnoliopsida</taxon>
        <taxon>eudicotyledons</taxon>
        <taxon>Gunneridae</taxon>
        <taxon>Pentapetalae</taxon>
        <taxon>rosids</taxon>
        <taxon>fabids</taxon>
        <taxon>Rosales</taxon>
        <taxon>Rhamnaceae</taxon>
        <taxon>Paliureae</taxon>
        <taxon>Ziziphus</taxon>
    </lineage>
</organism>
<accession>A0A6P6FQS2</accession>
<dbReference type="RefSeq" id="XP_015868247.1">
    <property type="nucleotide sequence ID" value="XM_016012761.2"/>
</dbReference>
<gene>
    <name evidence="14" type="primary">LOC107404324</name>
    <name evidence="12" type="synonym">LOC107405664</name>
    <name evidence="13" type="synonym">LOC107405675</name>
</gene>
<feature type="domain" description="DDE Tnp4" evidence="9">
    <location>
        <begin position="261"/>
        <end position="424"/>
    </location>
</feature>
<dbReference type="GO" id="GO:0004518">
    <property type="term" value="F:nuclease activity"/>
    <property type="evidence" value="ECO:0007669"/>
    <property type="project" value="UniProtKB-KW"/>
</dbReference>
<keyword evidence="11" id="KW-1185">Reference proteome</keyword>
<dbReference type="GeneID" id="107404324"/>
<evidence type="ECO:0000259" key="9">
    <source>
        <dbReference type="Pfam" id="PF13359"/>
    </source>
</evidence>
<name>A0A6P6FQS2_ZIZJJ</name>
<feature type="region of interest" description="Disordered" evidence="8">
    <location>
        <begin position="1"/>
        <end position="49"/>
    </location>
</feature>
<evidence type="ECO:0000256" key="3">
    <source>
        <dbReference type="ARBA" id="ARBA00006958"/>
    </source>
</evidence>
<comment type="cofactor">
    <cofactor evidence="1">
        <name>a divalent metal cation</name>
        <dbReference type="ChEBI" id="CHEBI:60240"/>
    </cofactor>
</comment>
<dbReference type="InterPro" id="IPR058353">
    <property type="entry name" value="DUF8040"/>
</dbReference>
<reference evidence="14" key="1">
    <citation type="submission" date="2025-04" db="UniProtKB">
        <authorList>
            <consortium name="RefSeq"/>
        </authorList>
    </citation>
    <scope>IDENTIFICATION</scope>
    <source>
        <tissue evidence="12 13">In vitro plantlets</tissue>
    </source>
</reference>
<keyword evidence="6" id="KW-0378">Hydrolase</keyword>
<dbReference type="InterPro" id="IPR045249">
    <property type="entry name" value="HARBI1-like"/>
</dbReference>
<dbReference type="RefSeq" id="XP_024924374.1">
    <property type="nucleotide sequence ID" value="XM_025068606.1"/>
</dbReference>
<sequence length="489" mass="56013">MSVDPSAPMTFVDEDASSGSGDDVNTLDGKKRQSGMPSSSGRRKRSRKATGDAIVDAMLEIAAASKMRAAAIMKNEDRFSISKCIKVLDEMQDMSAGLDDFDLELDEMELIAAAAGYYYYKSITRQPVHSLSPRGGCGFMTEVLNGHDELCREMFRMDKHVFHKLSDILRQRGMLRDTAGVMIEEQLAIFLNIVGHNERNRVIQERFQHSGETISRHFNNVLKAIKSLSREFLQPPPFTTHQEILKNHRFYPYFQDCIGVIDGMHIPAHLPAKDQSRFRNRNGVLSQNVLAACTFDLKFIFIYPGWEGSAADSRVLRAVLDDPDQNFPQIPEGKYYLVDTGYSNMEGFLAPYQGVRYHLHEYRGANQLPRNAKELFNHRHSSLRNVIQKSFHVLKTRFPILKLAPQYAFHIQRDIVIAACVIHNYIRYEEEKDWLFSSMEGMTVDELPDLDEQPDIHLVSTVQEQVAFSMRDSIAAAMWDDFINKWEEW</sequence>
<keyword evidence="4" id="KW-0540">Nuclease</keyword>
<keyword evidence="5" id="KW-0479">Metal-binding</keyword>
<dbReference type="GO" id="GO:0016787">
    <property type="term" value="F:hydrolase activity"/>
    <property type="evidence" value="ECO:0007669"/>
    <property type="project" value="UniProtKB-KW"/>
</dbReference>
<dbReference type="PANTHER" id="PTHR22930">
    <property type="match status" value="1"/>
</dbReference>
<evidence type="ECO:0000256" key="4">
    <source>
        <dbReference type="ARBA" id="ARBA00022722"/>
    </source>
</evidence>
<evidence type="ECO:0000256" key="5">
    <source>
        <dbReference type="ARBA" id="ARBA00022723"/>
    </source>
</evidence>
<evidence type="ECO:0000256" key="1">
    <source>
        <dbReference type="ARBA" id="ARBA00001968"/>
    </source>
</evidence>
<evidence type="ECO:0000256" key="2">
    <source>
        <dbReference type="ARBA" id="ARBA00004123"/>
    </source>
</evidence>
<dbReference type="KEGG" id="zju:107404324"/>
<dbReference type="Pfam" id="PF26138">
    <property type="entry name" value="DUF8040"/>
    <property type="match status" value="1"/>
</dbReference>
<dbReference type="PANTHER" id="PTHR22930:SF259">
    <property type="entry name" value="OS08G0106900 PROTEIN"/>
    <property type="match status" value="1"/>
</dbReference>
<evidence type="ECO:0000313" key="12">
    <source>
        <dbReference type="RefSeq" id="XP_015868233.1"/>
    </source>
</evidence>